<dbReference type="AlphaFoldDB" id="A0A150GHH3"/>
<evidence type="ECO:0000256" key="2">
    <source>
        <dbReference type="ARBA" id="ARBA00022840"/>
    </source>
</evidence>
<dbReference type="STRING" id="33097.A0A150GHH3"/>
<dbReference type="InterPro" id="IPR011009">
    <property type="entry name" value="Kinase-like_dom_sf"/>
</dbReference>
<keyword evidence="2" id="KW-0067">ATP-binding</keyword>
<feature type="compositionally biased region" description="Gly residues" evidence="3">
    <location>
        <begin position="780"/>
        <end position="797"/>
    </location>
</feature>
<dbReference type="InterPro" id="IPR001245">
    <property type="entry name" value="Ser-Thr/Tyr_kinase_cat_dom"/>
</dbReference>
<dbReference type="InterPro" id="IPR008266">
    <property type="entry name" value="Tyr_kinase_AS"/>
</dbReference>
<feature type="region of interest" description="Disordered" evidence="3">
    <location>
        <begin position="780"/>
        <end position="805"/>
    </location>
</feature>
<dbReference type="InterPro" id="IPR020635">
    <property type="entry name" value="Tyr_kinase_cat_dom"/>
</dbReference>
<dbReference type="Proteomes" id="UP000075714">
    <property type="component" value="Unassembled WGS sequence"/>
</dbReference>
<dbReference type="GO" id="GO:0004713">
    <property type="term" value="F:protein tyrosine kinase activity"/>
    <property type="evidence" value="ECO:0007669"/>
    <property type="project" value="InterPro"/>
</dbReference>
<dbReference type="Gene3D" id="1.10.510.10">
    <property type="entry name" value="Transferase(Phosphotransferase) domain 1"/>
    <property type="match status" value="2"/>
</dbReference>
<dbReference type="PROSITE" id="PS00109">
    <property type="entry name" value="PROTEIN_KINASE_TYR"/>
    <property type="match status" value="1"/>
</dbReference>
<feature type="region of interest" description="Disordered" evidence="3">
    <location>
        <begin position="837"/>
        <end position="885"/>
    </location>
</feature>
<keyword evidence="1" id="KW-0547">Nucleotide-binding</keyword>
<feature type="region of interest" description="Disordered" evidence="3">
    <location>
        <begin position="182"/>
        <end position="236"/>
    </location>
</feature>
<proteinExistence type="predicted"/>
<gene>
    <name evidence="5" type="ORF">GPECTOR_25g394</name>
</gene>
<dbReference type="Pfam" id="PF07714">
    <property type="entry name" value="PK_Tyr_Ser-Thr"/>
    <property type="match status" value="2"/>
</dbReference>
<dbReference type="GO" id="GO:0005524">
    <property type="term" value="F:ATP binding"/>
    <property type="evidence" value="ECO:0007669"/>
    <property type="project" value="UniProtKB-KW"/>
</dbReference>
<evidence type="ECO:0000256" key="3">
    <source>
        <dbReference type="SAM" id="MobiDB-lite"/>
    </source>
</evidence>
<evidence type="ECO:0000259" key="4">
    <source>
        <dbReference type="PROSITE" id="PS50011"/>
    </source>
</evidence>
<sequence>MLDRQTRAKPRSKLKVPFSELTFHALIGKGSFKQVYRGKWNNTIVAIVAMRRGGLVTEARLMQQLGAHPNLVQFYRWSTDARGNEYVVVELVPFGGLDKVLGQFGRSLRNRSKLMMCEQICHAMCELADEGVLHRDLAARNILVQSMQPVHVKVTDFGLARVAPPPHNPLGESVTSAAAAAASADGGGGGGAGGAGGAGGSATPLHSGARSSDSSALLMPQAPSSSSSRLQLAPPSLQPQLAMQSSLVAAGETGGAWAGAGEEPALVPVRWSAPEVLRTGGGWSEKSDVYSYGVTMWEIFSDGAEPYASLSNEEAAAAIVAGEMLPRPKNCPHPVYSLMLDCWRPDPAQRPSFRQIADVYRRWREVTLAAKAAGHGAGAGSTAPNSRCTDASSPAASVEPPGAAATPLAPIPPPHAHAGASRGGGKVAAAGAAAAAASGWDGGGSAAVLRHLAVIPSGELLQVLDLDQETSPGPALVSAVGLATHGLHPACTSAPTSGAQRCSDSECSEGCAAADRAGPDRPAHGAATVGAKACNGHGHTGVVGGSGGRGCCVVRGRDSCGGRSAGGGGGDERGGGDPGDDRRRPSYEAVDGRRVEHPPPGVELCPLAGTTATVAAEAGVAAVGGGGQCLRCGVVHDAPDPAGLSYPSSDGVSRLRRLAGVAARLGTGGAGAGGARSDSIGGPLSTGPVPDCGGASSAFTTAVATAAAATSVGLCETCILSMEVETAIEPLMSITGSTAQSAVLLRTMQREGSIPSALNVASSVGTTQLPSLTAVAAAGATGGGGQPAAARGSGGAAGRRRDSGGDAAMASLRNLLFRRSYAGGGPTAAAAVGSSAAGSAAGSSGRGSGEESGTPGGGAGKTSGAEEGMAACGEPGWAEPAGQLL</sequence>
<evidence type="ECO:0000313" key="5">
    <source>
        <dbReference type="EMBL" id="KXZ48810.1"/>
    </source>
</evidence>
<dbReference type="SUPFAM" id="SSF56112">
    <property type="entry name" value="Protein kinase-like (PK-like)"/>
    <property type="match status" value="1"/>
</dbReference>
<dbReference type="PANTHER" id="PTHR24418">
    <property type="entry name" value="TYROSINE-PROTEIN KINASE"/>
    <property type="match status" value="1"/>
</dbReference>
<reference evidence="6" key="1">
    <citation type="journal article" date="2016" name="Nat. Commun.">
        <title>The Gonium pectorale genome demonstrates co-option of cell cycle regulation during the evolution of multicellularity.</title>
        <authorList>
            <person name="Hanschen E.R."/>
            <person name="Marriage T.N."/>
            <person name="Ferris P.J."/>
            <person name="Hamaji T."/>
            <person name="Toyoda A."/>
            <person name="Fujiyama A."/>
            <person name="Neme R."/>
            <person name="Noguchi H."/>
            <person name="Minakuchi Y."/>
            <person name="Suzuki M."/>
            <person name="Kawai-Toyooka H."/>
            <person name="Smith D.R."/>
            <person name="Sparks H."/>
            <person name="Anderson J."/>
            <person name="Bakaric R."/>
            <person name="Luria V."/>
            <person name="Karger A."/>
            <person name="Kirschner M.W."/>
            <person name="Durand P.M."/>
            <person name="Michod R.E."/>
            <person name="Nozaki H."/>
            <person name="Olson B.J."/>
        </authorList>
    </citation>
    <scope>NUCLEOTIDE SEQUENCE [LARGE SCALE GENOMIC DNA]</scope>
    <source>
        <strain evidence="6">NIES-2863</strain>
    </source>
</reference>
<evidence type="ECO:0000313" key="6">
    <source>
        <dbReference type="Proteomes" id="UP000075714"/>
    </source>
</evidence>
<protein>
    <recommendedName>
        <fullName evidence="4">Protein kinase domain-containing protein</fullName>
    </recommendedName>
</protein>
<dbReference type="OrthoDB" id="4062651at2759"/>
<feature type="compositionally biased region" description="Gly residues" evidence="3">
    <location>
        <begin position="185"/>
        <end position="200"/>
    </location>
</feature>
<dbReference type="InterPro" id="IPR000719">
    <property type="entry name" value="Prot_kinase_dom"/>
</dbReference>
<comment type="caution">
    <text evidence="5">The sequence shown here is derived from an EMBL/GenBank/DDBJ whole genome shotgun (WGS) entry which is preliminary data.</text>
</comment>
<feature type="region of interest" description="Disordered" evidence="3">
    <location>
        <begin position="374"/>
        <end position="424"/>
    </location>
</feature>
<feature type="region of interest" description="Disordered" evidence="3">
    <location>
        <begin position="560"/>
        <end position="601"/>
    </location>
</feature>
<name>A0A150GHH3_GONPE</name>
<organism evidence="5 6">
    <name type="scientific">Gonium pectorale</name>
    <name type="common">Green alga</name>
    <dbReference type="NCBI Taxonomy" id="33097"/>
    <lineage>
        <taxon>Eukaryota</taxon>
        <taxon>Viridiplantae</taxon>
        <taxon>Chlorophyta</taxon>
        <taxon>core chlorophytes</taxon>
        <taxon>Chlorophyceae</taxon>
        <taxon>CS clade</taxon>
        <taxon>Chlamydomonadales</taxon>
        <taxon>Volvocaceae</taxon>
        <taxon>Gonium</taxon>
    </lineage>
</organism>
<dbReference type="SMART" id="SM00219">
    <property type="entry name" value="TyrKc"/>
    <property type="match status" value="1"/>
</dbReference>
<keyword evidence="6" id="KW-1185">Reference proteome</keyword>
<dbReference type="PROSITE" id="PS50011">
    <property type="entry name" value="PROTEIN_KINASE_DOM"/>
    <property type="match status" value="1"/>
</dbReference>
<accession>A0A150GHH3</accession>
<feature type="compositionally biased region" description="Low complexity" evidence="3">
    <location>
        <begin position="214"/>
        <end position="236"/>
    </location>
</feature>
<feature type="compositionally biased region" description="Basic and acidic residues" evidence="3">
    <location>
        <begin position="570"/>
        <end position="597"/>
    </location>
</feature>
<dbReference type="InterPro" id="IPR050198">
    <property type="entry name" value="Non-receptor_tyrosine_kinases"/>
</dbReference>
<feature type="domain" description="Protein kinase" evidence="4">
    <location>
        <begin position="21"/>
        <end position="364"/>
    </location>
</feature>
<dbReference type="EMBL" id="LSYV01000026">
    <property type="protein sequence ID" value="KXZ48810.1"/>
    <property type="molecule type" value="Genomic_DNA"/>
</dbReference>
<feature type="compositionally biased region" description="Polar residues" evidence="3">
    <location>
        <begin position="384"/>
        <end position="395"/>
    </location>
</feature>
<evidence type="ECO:0000256" key="1">
    <source>
        <dbReference type="ARBA" id="ARBA00022741"/>
    </source>
</evidence>